<dbReference type="SUPFAM" id="SSF53756">
    <property type="entry name" value="UDP-Glycosyltransferase/glycogen phosphorylase"/>
    <property type="match status" value="1"/>
</dbReference>
<evidence type="ECO:0000313" key="1">
    <source>
        <dbReference type="EMBL" id="KAK4522549.1"/>
    </source>
</evidence>
<dbReference type="Proteomes" id="UP001300502">
    <property type="component" value="Unassembled WGS sequence"/>
</dbReference>
<protein>
    <recommendedName>
        <fullName evidence="3">Mitochondrial fission protein ELM1</fullName>
    </recommendedName>
</protein>
<dbReference type="AlphaFoldDB" id="A0AAV9I3C4"/>
<keyword evidence="2" id="KW-1185">Reference proteome</keyword>
<sequence length="409" mass="47767">MKPWKSIVVYGDGKLSQPHIPTGAEKQALIVSNRLQQQLLKNSRVVQYFQRVYPSSTWRRWLAKAVAKGYLKTVVHCNKPQYRIALSYFFLRISKKLGCFENPAQSRQNSICDALGEPCIVIGASSSVAPFLVATKYRYKSCKTVQVMHPRCNTDLFDAVISPKHDIVYQKYNKGNWIPTTLSLHELSPEYLKRTREITICQYPFLASVVKFVILIGGPRHRWQNIYYYSYPPYKSIVRFVDSLWQAMNKISPQNYLLLVTVSNRTPPRVGQFLYQQLEKHFGKDRLWFYDPKQQQDSFNPYHQYLSVADYILVTSESVNMISEALSCKRPVYVYDLFDAESPLFSSRRLRLFLDNLMECGWIIPFQGIFHIPYSLEHNKEMQEKEEEIAKKEDEFVISSLLRHLGEIP</sequence>
<dbReference type="InterPro" id="IPR009367">
    <property type="entry name" value="Elm1-like"/>
</dbReference>
<evidence type="ECO:0000313" key="2">
    <source>
        <dbReference type="Proteomes" id="UP001300502"/>
    </source>
</evidence>
<accession>A0AAV9I3C4</accession>
<name>A0AAV9I3C4_9RHOD</name>
<comment type="caution">
    <text evidence="1">The sequence shown here is derived from an EMBL/GenBank/DDBJ whole genome shotgun (WGS) entry which is preliminary data.</text>
</comment>
<dbReference type="EMBL" id="JANCYU010000006">
    <property type="protein sequence ID" value="KAK4522549.1"/>
    <property type="molecule type" value="Genomic_DNA"/>
</dbReference>
<reference evidence="1 2" key="1">
    <citation type="submission" date="2022-07" db="EMBL/GenBank/DDBJ databases">
        <title>Genome-wide signatures of adaptation to extreme environments.</title>
        <authorList>
            <person name="Cho C.H."/>
            <person name="Yoon H.S."/>
        </authorList>
    </citation>
    <scope>NUCLEOTIDE SEQUENCE [LARGE SCALE GENOMIC DNA]</scope>
    <source>
        <strain evidence="1 2">108.79 E11</strain>
    </source>
</reference>
<proteinExistence type="predicted"/>
<organism evidence="1 2">
    <name type="scientific">Galdieria yellowstonensis</name>
    <dbReference type="NCBI Taxonomy" id="3028027"/>
    <lineage>
        <taxon>Eukaryota</taxon>
        <taxon>Rhodophyta</taxon>
        <taxon>Bangiophyceae</taxon>
        <taxon>Galdieriales</taxon>
        <taxon>Galdieriaceae</taxon>
        <taxon>Galdieria</taxon>
    </lineage>
</organism>
<dbReference type="Pfam" id="PF06258">
    <property type="entry name" value="Mito_fiss_Elm1"/>
    <property type="match status" value="1"/>
</dbReference>
<gene>
    <name evidence="1" type="ORF">GAYE_PCTG10G0439</name>
</gene>
<evidence type="ECO:0008006" key="3">
    <source>
        <dbReference type="Google" id="ProtNLM"/>
    </source>
</evidence>